<dbReference type="Pfam" id="PF00067">
    <property type="entry name" value="p450"/>
    <property type="match status" value="1"/>
</dbReference>
<protein>
    <submittedName>
        <fullName evidence="8">Cytochrome p450 4f12</fullName>
    </submittedName>
</protein>
<keyword evidence="4" id="KW-0560">Oxidoreductase</keyword>
<evidence type="ECO:0000256" key="3">
    <source>
        <dbReference type="ARBA" id="ARBA00022723"/>
    </source>
</evidence>
<dbReference type="GO" id="GO:0020037">
    <property type="term" value="F:heme binding"/>
    <property type="evidence" value="ECO:0007669"/>
    <property type="project" value="InterPro"/>
</dbReference>
<dbReference type="PANTHER" id="PTHR24291">
    <property type="entry name" value="CYTOCHROME P450 FAMILY 4"/>
    <property type="match status" value="1"/>
</dbReference>
<gene>
    <name evidence="8" type="primary">Contig2787.g2985</name>
    <name evidence="8" type="ORF">STYLEM_18967</name>
</gene>
<dbReference type="Proteomes" id="UP000039865">
    <property type="component" value="Unassembled WGS sequence"/>
</dbReference>
<dbReference type="PRINTS" id="PR00385">
    <property type="entry name" value="P450"/>
</dbReference>
<dbReference type="SUPFAM" id="SSF48264">
    <property type="entry name" value="Cytochrome P450"/>
    <property type="match status" value="1"/>
</dbReference>
<dbReference type="InterPro" id="IPR036396">
    <property type="entry name" value="Cyt_P450_sf"/>
</dbReference>
<evidence type="ECO:0000313" key="8">
    <source>
        <dbReference type="EMBL" id="CDW89828.1"/>
    </source>
</evidence>
<name>A0A078B8E4_STYLE</name>
<keyword evidence="9" id="KW-1185">Reference proteome</keyword>
<dbReference type="InterPro" id="IPR050196">
    <property type="entry name" value="Cytochrome_P450_Monoox"/>
</dbReference>
<evidence type="ECO:0000256" key="4">
    <source>
        <dbReference type="ARBA" id="ARBA00023002"/>
    </source>
</evidence>
<evidence type="ECO:0000256" key="1">
    <source>
        <dbReference type="ARBA" id="ARBA00010617"/>
    </source>
</evidence>
<dbReference type="InParanoid" id="A0A078B8E4"/>
<dbReference type="EMBL" id="CCKQ01017908">
    <property type="protein sequence ID" value="CDW89828.1"/>
    <property type="molecule type" value="Genomic_DNA"/>
</dbReference>
<keyword evidence="2 7" id="KW-0349">Heme</keyword>
<proteinExistence type="inferred from homology"/>
<evidence type="ECO:0000256" key="5">
    <source>
        <dbReference type="ARBA" id="ARBA00023004"/>
    </source>
</evidence>
<organism evidence="8 9">
    <name type="scientific">Stylonychia lemnae</name>
    <name type="common">Ciliate</name>
    <dbReference type="NCBI Taxonomy" id="5949"/>
    <lineage>
        <taxon>Eukaryota</taxon>
        <taxon>Sar</taxon>
        <taxon>Alveolata</taxon>
        <taxon>Ciliophora</taxon>
        <taxon>Intramacronucleata</taxon>
        <taxon>Spirotrichea</taxon>
        <taxon>Stichotrichia</taxon>
        <taxon>Sporadotrichida</taxon>
        <taxon>Oxytrichidae</taxon>
        <taxon>Stylonychinae</taxon>
        <taxon>Stylonychia</taxon>
    </lineage>
</organism>
<evidence type="ECO:0000256" key="6">
    <source>
        <dbReference type="ARBA" id="ARBA00023033"/>
    </source>
</evidence>
<sequence>MLTFLKVLKTQDEFWEDSHYEYLKHAFNNEIPPYVIDFRFPKGMLVITDPDFIFESYTTKNKFFDKYPRSYTINKKNLGESILFTPSDEVWAQKRKHLSSAFYKDKMQQQLNSIMSTIYDTIQETIQQIKQGQDELDLNEYIGKMILKAVQICIFGVHEQLENLPFIQNGKTELLSIGVMMNRIVSQNIKRSSNIFRINFEILDQYFVGKAEKELEQNNLTLRRFIFDMINQRRQKNKALKPEEIHHDFLNMLLQDDLFKDNDSLMVDECSTFMLAATQTTTTALSNLFFYLTKNETVKTNVRNEIKDIFGKKLISQISKEEWLQKLSLDEMSNQWNYLCMVVQENLRIEPPARRCTPQIVTEDVEILGKKIPKGIPIVFHFLVLQRNAKEWPEPFKFIPERFDPSSKHFLNAEGKKRKPASFSPFLGGRRICLGKTFAENVIKCIAPLIVSSFDFEILKPEHQQRKPPNGVFAEPVYPMKVRLYEQ</sequence>
<comment type="similarity">
    <text evidence="1">Belongs to the cytochrome P450 family.</text>
</comment>
<dbReference type="PANTHER" id="PTHR24291:SF50">
    <property type="entry name" value="BIFUNCTIONAL ALBAFLAVENONE MONOOXYGENASE_TERPENE SYNTHASE"/>
    <property type="match status" value="1"/>
</dbReference>
<feature type="binding site" description="axial binding residue" evidence="7">
    <location>
        <position position="433"/>
    </location>
    <ligand>
        <name>heme</name>
        <dbReference type="ChEBI" id="CHEBI:30413"/>
    </ligand>
    <ligandPart>
        <name>Fe</name>
        <dbReference type="ChEBI" id="CHEBI:18248"/>
    </ligandPart>
</feature>
<dbReference type="PRINTS" id="PR00463">
    <property type="entry name" value="EP450I"/>
</dbReference>
<keyword evidence="5 7" id="KW-0408">Iron</keyword>
<dbReference type="Gene3D" id="1.10.630.10">
    <property type="entry name" value="Cytochrome P450"/>
    <property type="match status" value="1"/>
</dbReference>
<evidence type="ECO:0000313" key="9">
    <source>
        <dbReference type="Proteomes" id="UP000039865"/>
    </source>
</evidence>
<dbReference type="OMA" id="VVELNRW"/>
<dbReference type="GO" id="GO:0016705">
    <property type="term" value="F:oxidoreductase activity, acting on paired donors, with incorporation or reduction of molecular oxygen"/>
    <property type="evidence" value="ECO:0007669"/>
    <property type="project" value="InterPro"/>
</dbReference>
<dbReference type="CDD" id="cd00302">
    <property type="entry name" value="cytochrome_P450"/>
    <property type="match status" value="1"/>
</dbReference>
<comment type="cofactor">
    <cofactor evidence="7">
        <name>heme</name>
        <dbReference type="ChEBI" id="CHEBI:30413"/>
    </cofactor>
</comment>
<accession>A0A078B8E4</accession>
<dbReference type="OrthoDB" id="1470350at2759"/>
<keyword evidence="3 7" id="KW-0479">Metal-binding</keyword>
<dbReference type="AlphaFoldDB" id="A0A078B8E4"/>
<reference evidence="8 9" key="1">
    <citation type="submission" date="2014-06" db="EMBL/GenBank/DDBJ databases">
        <authorList>
            <person name="Swart Estienne"/>
        </authorList>
    </citation>
    <scope>NUCLEOTIDE SEQUENCE [LARGE SCALE GENOMIC DNA]</scope>
    <source>
        <strain evidence="8 9">130c</strain>
    </source>
</reference>
<dbReference type="GO" id="GO:0005506">
    <property type="term" value="F:iron ion binding"/>
    <property type="evidence" value="ECO:0007669"/>
    <property type="project" value="InterPro"/>
</dbReference>
<dbReference type="GO" id="GO:0004497">
    <property type="term" value="F:monooxygenase activity"/>
    <property type="evidence" value="ECO:0007669"/>
    <property type="project" value="UniProtKB-KW"/>
</dbReference>
<dbReference type="InterPro" id="IPR001128">
    <property type="entry name" value="Cyt_P450"/>
</dbReference>
<evidence type="ECO:0000256" key="7">
    <source>
        <dbReference type="PIRSR" id="PIRSR602401-1"/>
    </source>
</evidence>
<evidence type="ECO:0000256" key="2">
    <source>
        <dbReference type="ARBA" id="ARBA00022617"/>
    </source>
</evidence>
<dbReference type="InterPro" id="IPR002401">
    <property type="entry name" value="Cyt_P450_E_grp-I"/>
</dbReference>
<keyword evidence="6" id="KW-0503">Monooxygenase</keyword>